<comment type="subcellular location">
    <subcellularLocation>
        <location evidence="1">Mitochondrion inner membrane</location>
        <topology evidence="1">Multi-pass membrane protein</topology>
    </subcellularLocation>
</comment>
<evidence type="ECO:0000313" key="27">
    <source>
        <dbReference type="Proteomes" id="UP001239994"/>
    </source>
</evidence>
<proteinExistence type="inferred from homology"/>
<evidence type="ECO:0000259" key="25">
    <source>
        <dbReference type="PROSITE" id="PS50955"/>
    </source>
</evidence>
<evidence type="ECO:0000256" key="2">
    <source>
        <dbReference type="ARBA" id="ARBA00006375"/>
    </source>
</evidence>
<evidence type="ECO:0000256" key="1">
    <source>
        <dbReference type="ARBA" id="ARBA00004448"/>
    </source>
</evidence>
<evidence type="ECO:0000256" key="4">
    <source>
        <dbReference type="ARBA" id="ARBA00022448"/>
    </source>
</evidence>
<dbReference type="SUPFAM" id="SSF63451">
    <property type="entry name" value="LEM domain"/>
    <property type="match status" value="2"/>
</dbReference>
<evidence type="ECO:0000256" key="12">
    <source>
        <dbReference type="ARBA" id="ARBA00022990"/>
    </source>
</evidence>
<feature type="region of interest" description="Disordered" evidence="23">
    <location>
        <begin position="176"/>
        <end position="198"/>
    </location>
</feature>
<evidence type="ECO:0000256" key="23">
    <source>
        <dbReference type="SAM" id="MobiDB-lite"/>
    </source>
</evidence>
<keyword evidence="12" id="KW-0007">Acetylation</keyword>
<comment type="similarity">
    <text evidence="3">Belongs to the LEM family.</text>
</comment>
<dbReference type="PROSITE" id="PS50955">
    <property type="entry name" value="LEM_LIKE"/>
    <property type="match status" value="1"/>
</dbReference>
<dbReference type="Pfam" id="PF03020">
    <property type="entry name" value="LEM"/>
    <property type="match status" value="1"/>
</dbReference>
<evidence type="ECO:0000256" key="14">
    <source>
        <dbReference type="ARBA" id="ARBA00023128"/>
    </source>
</evidence>
<dbReference type="Pfam" id="PF08198">
    <property type="entry name" value="Thymopoietin"/>
    <property type="match status" value="1"/>
</dbReference>
<dbReference type="SMART" id="SM00540">
    <property type="entry name" value="LEM"/>
    <property type="match status" value="1"/>
</dbReference>
<keyword evidence="8" id="KW-0677">Repeat</keyword>
<evidence type="ECO:0000256" key="3">
    <source>
        <dbReference type="ARBA" id="ARBA00007744"/>
    </source>
</evidence>
<keyword evidence="5" id="KW-0488">Methylation</keyword>
<dbReference type="PROSITE" id="PS50920">
    <property type="entry name" value="SOLCAR"/>
    <property type="match status" value="3"/>
</dbReference>
<dbReference type="InterPro" id="IPR023395">
    <property type="entry name" value="MCP_dom_sf"/>
</dbReference>
<dbReference type="Gene3D" id="1.10.720.40">
    <property type="match status" value="3"/>
</dbReference>
<sequence length="733" mass="81904">MAEFLEDPSVLTKEKLKSELLANAVALPGGEHKKEVYVQLYLKNLTVLNKRKIPPPDTFSSDEEITPVISNRSRSGKKATKKTDKIRKEELDISSLTDEDLKDQLFKCGINPGPIVGICSLLNTKYKCLSEFAIPYIVASTRKLYEKRLQKLLDQPPVDTTTPESEIAVPETVTLKADGNQNGNTHSVEDQYSDKDEDEATVPVHIVTKPVRIQGKTPVTTRTSSRHRSKQVQETVTDRGDILKEMFPNEPATPTGIIATCRRPIHGAAGRPVRPMDLWPEESFLQKSVYKATRSSLMDSHKAPSSVPRPARRPLSIWLKLLVFLMLTGLFYYIFQNVTTEQVDSYRLVLEDRVVMPVLRAIGVIGQEEIGATVKMYPSTLTQLARANPFSAPLFRLQKVEEPAQTTVIPAQKRRLAAASVAETGDSCEFGSMKYYALCGFGGILSCGITHTAVVPLDLVKCRIQVDPAKYKTIFNGFSVTIKEDGIRGLAKGWAPTFIGYSMQGLCKFGFYEVFKILYGDMLGEENSYLWRTSLYLAASASAEFFADIALAPMEACKVRIQTQPGYANTLRECAPKMYAEEGLWAFYKGVVPLWMRQIPYTMMKFACFERTVEMLYKYVVPKPRSECSKPEQLVVTFVAGYIAGVFCAIVSHPADSVVSVLNKEKGSTATQVLKRLGPMGVWKGLFARIIMIGTLTALQWFIYDSVKVYFRLPRPPPPEMPESLKKKLGLTE</sequence>
<dbReference type="FunFam" id="1.10.720.40:FF:000001">
    <property type="entry name" value="LEM domain containing 2, isoform CRA_a"/>
    <property type="match status" value="1"/>
</dbReference>
<evidence type="ECO:0000256" key="10">
    <source>
        <dbReference type="ARBA" id="ARBA00022946"/>
    </source>
</evidence>
<evidence type="ECO:0000256" key="17">
    <source>
        <dbReference type="ARBA" id="ARBA00024242"/>
    </source>
</evidence>
<dbReference type="Gene3D" id="1.50.40.10">
    <property type="entry name" value="Mitochondrial carrier domain"/>
    <property type="match status" value="1"/>
</dbReference>
<feature type="transmembrane region" description="Helical" evidence="24">
    <location>
        <begin position="315"/>
        <end position="335"/>
    </location>
</feature>
<dbReference type="GO" id="GO:0005743">
    <property type="term" value="C:mitochondrial inner membrane"/>
    <property type="evidence" value="ECO:0007669"/>
    <property type="project" value="UniProtKB-SubCell"/>
</dbReference>
<comment type="similarity">
    <text evidence="2">Belongs to the mitochondrial carrier (TC 2.A.29) family.</text>
</comment>
<feature type="region of interest" description="Disordered" evidence="23">
    <location>
        <begin position="215"/>
        <end position="235"/>
    </location>
</feature>
<comment type="subunit">
    <text evidence="16">Interacts with PPIF; the interaction is impaired by CsA.</text>
</comment>
<keyword evidence="15 22" id="KW-0472">Membrane</keyword>
<dbReference type="CDD" id="cd12935">
    <property type="entry name" value="LEM_like"/>
    <property type="match status" value="1"/>
</dbReference>
<protein>
    <recommendedName>
        <fullName evidence="17">Solute carrier family 25 member 3</fullName>
    </recommendedName>
    <alternativeName>
        <fullName evidence="19">Phosphate carrier protein, mitochondrial</fullName>
    </alternativeName>
    <alternativeName>
        <fullName evidence="18">Phosphate transport protein</fullName>
    </alternativeName>
</protein>
<feature type="domain" description="LEM-like" evidence="25">
    <location>
        <begin position="5"/>
        <end position="48"/>
    </location>
</feature>
<feature type="repeat" description="Solcar" evidence="22">
    <location>
        <begin position="531"/>
        <end position="615"/>
    </location>
</feature>
<dbReference type="GO" id="GO:0005635">
    <property type="term" value="C:nuclear envelope"/>
    <property type="evidence" value="ECO:0007669"/>
    <property type="project" value="UniProtKB-ARBA"/>
</dbReference>
<evidence type="ECO:0000256" key="7">
    <source>
        <dbReference type="ARBA" id="ARBA00022692"/>
    </source>
</evidence>
<evidence type="ECO:0000256" key="21">
    <source>
        <dbReference type="ARBA" id="ARBA00049011"/>
    </source>
</evidence>
<dbReference type="Proteomes" id="UP001239994">
    <property type="component" value="Unassembled WGS sequence"/>
</dbReference>
<dbReference type="InterPro" id="IPR013146">
    <property type="entry name" value="LEM-like_dom"/>
</dbReference>
<reference evidence="26" key="1">
    <citation type="submission" date="2023-03" db="EMBL/GenBank/DDBJ databases">
        <title>Electrophorus voltai genome.</title>
        <authorList>
            <person name="Bian C."/>
        </authorList>
    </citation>
    <scope>NUCLEOTIDE SEQUENCE</scope>
    <source>
        <strain evidence="26">CB-2022</strain>
        <tissue evidence="26">Muscle</tissue>
    </source>
</reference>
<keyword evidence="9" id="KW-0999">Mitochondrion inner membrane</keyword>
<evidence type="ECO:0000256" key="13">
    <source>
        <dbReference type="ARBA" id="ARBA00023125"/>
    </source>
</evidence>
<comment type="function">
    <text evidence="20">Inorganic ion transporter that transports phosphate or copper ions across the mitochondrial inner membrane into the matrix compartment. Mediates proton-coupled symport of phosphate ions necessary for mitochondrial oxidative phosphorylation of ADP to ATP. Transports copper ions probably in the form of anionic copper(I) complexes to maintain mitochondrial matrix copper pool and to supply copper for cytochrome C oxidase complex assembly. May also play a role in regulation of the mitochondrial permeability transition pore (mPTP).</text>
</comment>
<dbReference type="AlphaFoldDB" id="A0AAD9DN67"/>
<dbReference type="Pfam" id="PF00153">
    <property type="entry name" value="Mito_carr"/>
    <property type="match status" value="3"/>
</dbReference>
<evidence type="ECO:0000256" key="18">
    <source>
        <dbReference type="ARBA" id="ARBA00031327"/>
    </source>
</evidence>
<evidence type="ECO:0000256" key="19">
    <source>
        <dbReference type="ARBA" id="ARBA00035382"/>
    </source>
</evidence>
<evidence type="ECO:0000313" key="26">
    <source>
        <dbReference type="EMBL" id="KAK1788880.1"/>
    </source>
</evidence>
<evidence type="ECO:0000256" key="16">
    <source>
        <dbReference type="ARBA" id="ARBA00024212"/>
    </source>
</evidence>
<comment type="caution">
    <text evidence="26">The sequence shown here is derived from an EMBL/GenBank/DDBJ whole genome shotgun (WGS) entry which is preliminary data.</text>
</comment>
<dbReference type="InterPro" id="IPR011015">
    <property type="entry name" value="LEM/LEM-like_dom_sf"/>
</dbReference>
<keyword evidence="10" id="KW-0809">Transit peptide</keyword>
<keyword evidence="6" id="KW-0597">Phosphoprotein</keyword>
<comment type="catalytic activity">
    <reaction evidence="21">
        <text>phosphate(in) + H(+)(in) = phosphate(out) + H(+)(out)</text>
        <dbReference type="Rhea" id="RHEA:29939"/>
        <dbReference type="ChEBI" id="CHEBI:15378"/>
        <dbReference type="ChEBI" id="CHEBI:43474"/>
    </reaction>
    <physiologicalReaction direction="right-to-left" evidence="21">
        <dbReference type="Rhea" id="RHEA:29941"/>
    </physiologicalReaction>
</comment>
<feature type="repeat" description="Solcar" evidence="22">
    <location>
        <begin position="434"/>
        <end position="518"/>
    </location>
</feature>
<dbReference type="GO" id="GO:0005315">
    <property type="term" value="F:phosphate transmembrane transporter activity"/>
    <property type="evidence" value="ECO:0007669"/>
    <property type="project" value="InterPro"/>
</dbReference>
<dbReference type="EMBL" id="JAROKS010000022">
    <property type="protein sequence ID" value="KAK1788880.1"/>
    <property type="molecule type" value="Genomic_DNA"/>
</dbReference>
<keyword evidence="14" id="KW-0496">Mitochondrion</keyword>
<feature type="transmembrane region" description="Helical" evidence="24">
    <location>
        <begin position="686"/>
        <end position="704"/>
    </location>
</feature>
<keyword evidence="11 24" id="KW-1133">Transmembrane helix</keyword>
<dbReference type="FunFam" id="1.50.40.10:FF:000005">
    <property type="entry name" value="Mitochondrial phosphate carrier protein 2"/>
    <property type="match status" value="1"/>
</dbReference>
<accession>A0AAD9DN67</accession>
<dbReference type="GO" id="GO:1990547">
    <property type="term" value="P:mitochondrial phosphate ion transmembrane transport"/>
    <property type="evidence" value="ECO:0007669"/>
    <property type="project" value="InterPro"/>
</dbReference>
<keyword evidence="4" id="KW-0813">Transport</keyword>
<dbReference type="SMART" id="SM01261">
    <property type="entry name" value="Thymopoietin"/>
    <property type="match status" value="1"/>
</dbReference>
<keyword evidence="13" id="KW-0238">DNA-binding</keyword>
<dbReference type="PANTHER" id="PTHR45671:SF10">
    <property type="entry name" value="SOLUTE CARRIER FAMILY 25 MEMBER 3"/>
    <property type="match status" value="1"/>
</dbReference>
<evidence type="ECO:0000256" key="6">
    <source>
        <dbReference type="ARBA" id="ARBA00022553"/>
    </source>
</evidence>
<dbReference type="CDD" id="cd12940">
    <property type="entry name" value="LEM_LAP2_LEMD1"/>
    <property type="match status" value="1"/>
</dbReference>
<feature type="repeat" description="Solcar" evidence="22">
    <location>
        <begin position="632"/>
        <end position="710"/>
    </location>
</feature>
<name>A0AAD9DN67_9TELE</name>
<evidence type="ECO:0000256" key="8">
    <source>
        <dbReference type="ARBA" id="ARBA00022737"/>
    </source>
</evidence>
<dbReference type="GO" id="GO:0003677">
    <property type="term" value="F:DNA binding"/>
    <property type="evidence" value="ECO:0007669"/>
    <property type="project" value="UniProtKB-KW"/>
</dbReference>
<evidence type="ECO:0000256" key="9">
    <source>
        <dbReference type="ARBA" id="ARBA00022792"/>
    </source>
</evidence>
<dbReference type="InterPro" id="IPR003887">
    <property type="entry name" value="LEM_dom"/>
</dbReference>
<evidence type="ECO:0000256" key="15">
    <source>
        <dbReference type="ARBA" id="ARBA00023136"/>
    </source>
</evidence>
<evidence type="ECO:0000256" key="5">
    <source>
        <dbReference type="ARBA" id="ARBA00022481"/>
    </source>
</evidence>
<dbReference type="SUPFAM" id="SSF103506">
    <property type="entry name" value="Mitochondrial carrier"/>
    <property type="match status" value="1"/>
</dbReference>
<evidence type="ECO:0000256" key="20">
    <source>
        <dbReference type="ARBA" id="ARBA00045773"/>
    </source>
</evidence>
<dbReference type="InterPro" id="IPR018108">
    <property type="entry name" value="MCP_transmembrane"/>
</dbReference>
<dbReference type="InterPro" id="IPR044677">
    <property type="entry name" value="SLC25A3/Pic2/Mir1-like"/>
</dbReference>
<feature type="transmembrane region" description="Helical" evidence="24">
    <location>
        <begin position="634"/>
        <end position="655"/>
    </location>
</feature>
<evidence type="ECO:0000256" key="11">
    <source>
        <dbReference type="ARBA" id="ARBA00022989"/>
    </source>
</evidence>
<gene>
    <name evidence="26" type="ORF">P4O66_015791</name>
</gene>
<evidence type="ECO:0000256" key="22">
    <source>
        <dbReference type="PROSITE-ProRule" id="PRU00282"/>
    </source>
</evidence>
<organism evidence="26 27">
    <name type="scientific">Electrophorus voltai</name>
    <dbReference type="NCBI Taxonomy" id="2609070"/>
    <lineage>
        <taxon>Eukaryota</taxon>
        <taxon>Metazoa</taxon>
        <taxon>Chordata</taxon>
        <taxon>Craniata</taxon>
        <taxon>Vertebrata</taxon>
        <taxon>Euteleostomi</taxon>
        <taxon>Actinopterygii</taxon>
        <taxon>Neopterygii</taxon>
        <taxon>Teleostei</taxon>
        <taxon>Ostariophysi</taxon>
        <taxon>Gymnotiformes</taxon>
        <taxon>Gymnotoidei</taxon>
        <taxon>Gymnotidae</taxon>
        <taxon>Electrophorus</taxon>
    </lineage>
</organism>
<keyword evidence="7 22" id="KW-0812">Transmembrane</keyword>
<evidence type="ECO:0000256" key="24">
    <source>
        <dbReference type="SAM" id="Phobius"/>
    </source>
</evidence>
<keyword evidence="27" id="KW-1185">Reference proteome</keyword>
<dbReference type="PANTHER" id="PTHR45671">
    <property type="entry name" value="SOLUTE CARRIER FAMILY 25 (MITOCHONDRIAL CARRIER PHOSPHATE CARRIER), MEMBER 3, LIKE-RELATED-RELATED"/>
    <property type="match status" value="1"/>
</dbReference>